<protein>
    <submittedName>
        <fullName evidence="3">Cytochrome P460</fullName>
    </submittedName>
</protein>
<evidence type="ECO:0000259" key="2">
    <source>
        <dbReference type="Pfam" id="PF16694"/>
    </source>
</evidence>
<organism evidence="3 4">
    <name type="scientific">Marinomonas communis</name>
    <dbReference type="NCBI Taxonomy" id="28254"/>
    <lineage>
        <taxon>Bacteria</taxon>
        <taxon>Pseudomonadati</taxon>
        <taxon>Pseudomonadota</taxon>
        <taxon>Gammaproteobacteria</taxon>
        <taxon>Oceanospirillales</taxon>
        <taxon>Oceanospirillaceae</taxon>
        <taxon>Marinomonas</taxon>
    </lineage>
</organism>
<sequence length="160" mass="18825">MSNFTISQRTCISLFFILSAASSIAEPNRVEFPKNIDSLIHYTTVNRGDITEHMLTSKEALNAIEQGQEMPNGTQVILADYRDNEIYRYFVMQKGANWGDDYPTYRQTADWQFQWYWPDGSINVNENTERCQSCHQSRDNANYMFTYSDLKAYIERRRED</sequence>
<keyword evidence="4" id="KW-1185">Reference proteome</keyword>
<dbReference type="OrthoDB" id="511546at2"/>
<name>A0A4R6XGR0_9GAMM</name>
<reference evidence="3 4" key="1">
    <citation type="submission" date="2019-03" db="EMBL/GenBank/DDBJ databases">
        <title>Genomic Encyclopedia of Type Strains, Phase IV (KMG-IV): sequencing the most valuable type-strain genomes for metagenomic binning, comparative biology and taxonomic classification.</title>
        <authorList>
            <person name="Goeker M."/>
        </authorList>
    </citation>
    <scope>NUCLEOTIDE SEQUENCE [LARGE SCALE GENOMIC DNA]</scope>
    <source>
        <strain evidence="3 4">DSM 5604</strain>
    </source>
</reference>
<evidence type="ECO:0000313" key="3">
    <source>
        <dbReference type="EMBL" id="TDR15008.1"/>
    </source>
</evidence>
<dbReference type="Pfam" id="PF16694">
    <property type="entry name" value="Cytochrome_P460"/>
    <property type="match status" value="1"/>
</dbReference>
<dbReference type="InterPro" id="IPR038142">
    <property type="entry name" value="Cytochrome_P460_sp"/>
</dbReference>
<feature type="chain" id="PRO_5020588236" evidence="1">
    <location>
        <begin position="26"/>
        <end position="160"/>
    </location>
</feature>
<gene>
    <name evidence="3" type="ORF">C8D85_0361</name>
</gene>
<accession>A0A4R6XGR0</accession>
<dbReference type="EMBL" id="SNZA01000001">
    <property type="protein sequence ID" value="TDR15008.1"/>
    <property type="molecule type" value="Genomic_DNA"/>
</dbReference>
<comment type="caution">
    <text evidence="3">The sequence shown here is derived from an EMBL/GenBank/DDBJ whole genome shotgun (WGS) entry which is preliminary data.</text>
</comment>
<dbReference type="Gene3D" id="3.50.70.20">
    <property type="entry name" value="Cytochrome P460"/>
    <property type="match status" value="1"/>
</dbReference>
<dbReference type="InterPro" id="IPR032033">
    <property type="entry name" value="Cytochrome_P460"/>
</dbReference>
<proteinExistence type="predicted"/>
<dbReference type="RefSeq" id="WP_133559641.1">
    <property type="nucleotide sequence ID" value="NZ_SNZA01000001.1"/>
</dbReference>
<evidence type="ECO:0000256" key="1">
    <source>
        <dbReference type="SAM" id="SignalP"/>
    </source>
</evidence>
<dbReference type="Proteomes" id="UP000295729">
    <property type="component" value="Unassembled WGS sequence"/>
</dbReference>
<feature type="domain" description="Cytochrome P460" evidence="2">
    <location>
        <begin position="46"/>
        <end position="146"/>
    </location>
</feature>
<dbReference type="CDD" id="cd20716">
    <property type="entry name" value="cyt_P460_fam"/>
    <property type="match status" value="1"/>
</dbReference>
<dbReference type="AlphaFoldDB" id="A0A4R6XGR0"/>
<feature type="signal peptide" evidence="1">
    <location>
        <begin position="1"/>
        <end position="25"/>
    </location>
</feature>
<evidence type="ECO:0000313" key="4">
    <source>
        <dbReference type="Proteomes" id="UP000295729"/>
    </source>
</evidence>
<keyword evidence="1" id="KW-0732">Signal</keyword>